<comment type="caution">
    <text evidence="2">The sequence shown here is derived from an EMBL/GenBank/DDBJ whole genome shotgun (WGS) entry which is preliminary data.</text>
</comment>
<dbReference type="RefSeq" id="WP_186890522.1">
    <property type="nucleotide sequence ID" value="NZ_JACOFU010000003.1"/>
</dbReference>
<evidence type="ECO:0000313" key="3">
    <source>
        <dbReference type="Proteomes" id="UP000643610"/>
    </source>
</evidence>
<organism evidence="2 3">
    <name type="scientific">Undibacterium amnicola</name>
    <dbReference type="NCBI Taxonomy" id="1834038"/>
    <lineage>
        <taxon>Bacteria</taxon>
        <taxon>Pseudomonadati</taxon>
        <taxon>Pseudomonadota</taxon>
        <taxon>Betaproteobacteria</taxon>
        <taxon>Burkholderiales</taxon>
        <taxon>Oxalobacteraceae</taxon>
        <taxon>Undibacterium</taxon>
    </lineage>
</organism>
<dbReference type="EMBL" id="JACOFU010000003">
    <property type="protein sequence ID" value="MBC3831464.1"/>
    <property type="molecule type" value="Genomic_DNA"/>
</dbReference>
<reference evidence="2 3" key="1">
    <citation type="submission" date="2020-08" db="EMBL/GenBank/DDBJ databases">
        <title>Novel species isolated from subtropical streams in China.</title>
        <authorList>
            <person name="Lu H."/>
        </authorList>
    </citation>
    <scope>NUCLEOTIDE SEQUENCE [LARGE SCALE GENOMIC DNA]</scope>
    <source>
        <strain evidence="2 3">KCTC 52442</strain>
    </source>
</reference>
<feature type="region of interest" description="Disordered" evidence="1">
    <location>
        <begin position="32"/>
        <end position="54"/>
    </location>
</feature>
<accession>A0ABR6XPQ1</accession>
<protein>
    <submittedName>
        <fullName evidence="2">Uncharacterized protein</fullName>
    </submittedName>
</protein>
<feature type="compositionally biased region" description="Basic and acidic residues" evidence="1">
    <location>
        <begin position="35"/>
        <end position="53"/>
    </location>
</feature>
<name>A0ABR6XPQ1_9BURK</name>
<evidence type="ECO:0000256" key="1">
    <source>
        <dbReference type="SAM" id="MobiDB-lite"/>
    </source>
</evidence>
<evidence type="ECO:0000313" key="2">
    <source>
        <dbReference type="EMBL" id="MBC3831464.1"/>
    </source>
</evidence>
<keyword evidence="3" id="KW-1185">Reference proteome</keyword>
<gene>
    <name evidence="2" type="ORF">H8K33_08080</name>
</gene>
<proteinExistence type="predicted"/>
<sequence length="81" mass="9051">MNKIEELKQAVAKLESDLTELAGAERGLSNWQDQDLNRRDGSSAQDARHDEMGRQASMKLTVAQRQVDEQKTSIVALVKVI</sequence>
<dbReference type="Proteomes" id="UP000643610">
    <property type="component" value="Unassembled WGS sequence"/>
</dbReference>